<dbReference type="STRING" id="1094489.BAnh1_11930"/>
<accession>M1P5E2</accession>
<dbReference type="PANTHER" id="PTHR35869:SF1">
    <property type="entry name" value="OUTER-MEMBRANE LIPOPROTEIN CARRIER PROTEIN"/>
    <property type="match status" value="1"/>
</dbReference>
<protein>
    <submittedName>
        <fullName evidence="2">Outer membrane lipoprotein carrier protein, LolA family</fullName>
    </submittedName>
</protein>
<evidence type="ECO:0000313" key="3">
    <source>
        <dbReference type="Proteomes" id="UP000011729"/>
    </source>
</evidence>
<dbReference type="Gene3D" id="2.50.20.10">
    <property type="entry name" value="Lipoprotein localisation LolA/LolB/LppX"/>
    <property type="match status" value="1"/>
</dbReference>
<proteinExistence type="predicted"/>
<organism evidence="2 3">
    <name type="scientific">Bartonella australis (strain Aust/NH1)</name>
    <dbReference type="NCBI Taxonomy" id="1094489"/>
    <lineage>
        <taxon>Bacteria</taxon>
        <taxon>Pseudomonadati</taxon>
        <taxon>Pseudomonadota</taxon>
        <taxon>Alphaproteobacteria</taxon>
        <taxon>Hyphomicrobiales</taxon>
        <taxon>Bartonellaceae</taxon>
        <taxon>Bartonella</taxon>
    </lineage>
</organism>
<dbReference type="AlphaFoldDB" id="M1P5E2"/>
<dbReference type="PANTHER" id="PTHR35869">
    <property type="entry name" value="OUTER-MEMBRANE LIPOPROTEIN CARRIER PROTEIN"/>
    <property type="match status" value="1"/>
</dbReference>
<dbReference type="OrthoDB" id="9800501at2"/>
<keyword evidence="3" id="KW-1185">Reference proteome</keyword>
<reference evidence="2 3" key="1">
    <citation type="journal article" date="2013" name="PLoS Genet.">
        <title>A gene transfer agent and a dynamic repertoire of secretion systems hold the keys to the explosive radiation of the emerging pathogen Bartonella.</title>
        <authorList>
            <person name="Guy L."/>
            <person name="Nystedt B."/>
            <person name="Toft C."/>
            <person name="Zaremba-Niedzwiedzka K."/>
            <person name="Berglund E.C."/>
            <person name="Granberg F."/>
            <person name="Naslund K."/>
            <person name="Eriksson A.S."/>
            <person name="Andersson S.G."/>
        </authorList>
    </citation>
    <scope>NUCLEOTIDE SEQUENCE [LARGE SCALE GENOMIC DNA]</scope>
    <source>
        <strain evidence="2 3">Aust/NH1</strain>
    </source>
</reference>
<dbReference type="eggNOG" id="COG2834">
    <property type="taxonomic scope" value="Bacteria"/>
</dbReference>
<dbReference type="InterPro" id="IPR004564">
    <property type="entry name" value="OM_lipoprot_carrier_LolA-like"/>
</dbReference>
<keyword evidence="1" id="KW-0732">Signal</keyword>
<dbReference type="Pfam" id="PF03548">
    <property type="entry name" value="LolA"/>
    <property type="match status" value="1"/>
</dbReference>
<dbReference type="PATRIC" id="fig|1094489.3.peg.1458"/>
<dbReference type="CDD" id="cd16325">
    <property type="entry name" value="LolA"/>
    <property type="match status" value="1"/>
</dbReference>
<evidence type="ECO:0000256" key="1">
    <source>
        <dbReference type="ARBA" id="ARBA00022729"/>
    </source>
</evidence>
<dbReference type="RefSeq" id="WP_015398563.1">
    <property type="nucleotide sequence ID" value="NC_020300.1"/>
</dbReference>
<dbReference type="InterPro" id="IPR029046">
    <property type="entry name" value="LolA/LolB/LppX"/>
</dbReference>
<dbReference type="EMBL" id="CP003123">
    <property type="protein sequence ID" value="AGF75060.1"/>
    <property type="molecule type" value="Genomic_DNA"/>
</dbReference>
<keyword evidence="2" id="KW-0449">Lipoprotein</keyword>
<dbReference type="Proteomes" id="UP000011729">
    <property type="component" value="Chromosome"/>
</dbReference>
<dbReference type="SUPFAM" id="SSF89392">
    <property type="entry name" value="Prokaryotic lipoproteins and lipoprotein localization factors"/>
    <property type="match status" value="1"/>
</dbReference>
<gene>
    <name evidence="2" type="ordered locus">BAnh1_11930</name>
</gene>
<evidence type="ECO:0000313" key="2">
    <source>
        <dbReference type="EMBL" id="AGF75060.1"/>
    </source>
</evidence>
<dbReference type="HOGENOM" id="CLU_055272_3_0_5"/>
<name>M1P5E2_BARAA</name>
<dbReference type="KEGG" id="baus:BAnh1_11930"/>
<sequence>MKVFFLSWRGAFYVAVAVICASWTFSAFSQSLNQVTRAQNIADHFAAIKTMTGDFIQFSPKGKKTEGTFYLERPGKVRFIYKGVPVQIIADGEVVGVNNRALNTWNFSQLFQTPMKLLLGDKIDLSSGHLLALRETPGATTIILRDRSIGAGWIKMIFDSKSYALRQWSIIDQQNLETTVQIMNVRTGVKFADGMFTIPYKKAPIKKAPAPRNRN</sequence>